<protein>
    <recommendedName>
        <fullName evidence="1">Polymerase/histidinol phosphatase N-terminal domain-containing protein</fullName>
    </recommendedName>
</protein>
<comment type="caution">
    <text evidence="2">The sequence shown here is derived from an EMBL/GenBank/DDBJ whole genome shotgun (WGS) entry which is preliminary data.</text>
</comment>
<dbReference type="Proteomes" id="UP000003175">
    <property type="component" value="Unassembled WGS sequence"/>
</dbReference>
<dbReference type="SMART" id="SM00481">
    <property type="entry name" value="POLIIIAc"/>
    <property type="match status" value="1"/>
</dbReference>
<dbReference type="PANTHER" id="PTHR36928:SF1">
    <property type="entry name" value="PHOSPHATASE YCDX-RELATED"/>
    <property type="match status" value="1"/>
</dbReference>
<dbReference type="InterPro" id="IPR003141">
    <property type="entry name" value="Pol/His_phosphatase_N"/>
</dbReference>
<dbReference type="EMBL" id="ADGH01000012">
    <property type="protein sequence ID" value="EHG24440.1"/>
    <property type="molecule type" value="Genomic_DNA"/>
</dbReference>
<evidence type="ECO:0000313" key="2">
    <source>
        <dbReference type="EMBL" id="EHG24440.1"/>
    </source>
</evidence>
<evidence type="ECO:0000259" key="1">
    <source>
        <dbReference type="SMART" id="SM00481"/>
    </source>
</evidence>
<feature type="domain" description="Polymerase/histidinol phosphatase N-terminal" evidence="1">
    <location>
        <begin position="5"/>
        <end position="79"/>
    </location>
</feature>
<organism evidence="2 3">
    <name type="scientific">Selenomonas noxia F0398</name>
    <dbReference type="NCBI Taxonomy" id="702437"/>
    <lineage>
        <taxon>Bacteria</taxon>
        <taxon>Bacillati</taxon>
        <taxon>Bacillota</taxon>
        <taxon>Negativicutes</taxon>
        <taxon>Selenomonadales</taxon>
        <taxon>Selenomonadaceae</taxon>
        <taxon>Selenomonas</taxon>
    </lineage>
</organism>
<dbReference type="InterPro" id="IPR004013">
    <property type="entry name" value="PHP_dom"/>
</dbReference>
<dbReference type="InterPro" id="IPR016195">
    <property type="entry name" value="Pol/histidinol_Pase-like"/>
</dbReference>
<evidence type="ECO:0000313" key="3">
    <source>
        <dbReference type="Proteomes" id="UP000003175"/>
    </source>
</evidence>
<dbReference type="PANTHER" id="PTHR36928">
    <property type="entry name" value="PHOSPHATASE YCDX-RELATED"/>
    <property type="match status" value="1"/>
</dbReference>
<dbReference type="NCBIfam" id="NF006702">
    <property type="entry name" value="PRK09248.1"/>
    <property type="match status" value="1"/>
</dbReference>
<dbReference type="InterPro" id="IPR050243">
    <property type="entry name" value="PHP_phosphatase"/>
</dbReference>
<dbReference type="SUPFAM" id="SSF89550">
    <property type="entry name" value="PHP domain-like"/>
    <property type="match status" value="1"/>
</dbReference>
<accession>A0ABP2MPA7</accession>
<dbReference type="RefSeq" id="WP_006696551.1">
    <property type="nucleotide sequence ID" value="NZ_JH376859.1"/>
</dbReference>
<keyword evidence="3" id="KW-1185">Reference proteome</keyword>
<dbReference type="CDD" id="cd07437">
    <property type="entry name" value="PHP_HisPPase_Ycdx_like"/>
    <property type="match status" value="1"/>
</dbReference>
<name>A0ABP2MPA7_9FIRM</name>
<dbReference type="Gene3D" id="3.20.20.140">
    <property type="entry name" value="Metal-dependent hydrolases"/>
    <property type="match status" value="1"/>
</dbReference>
<reference evidence="2 3" key="1">
    <citation type="submission" date="2011-08" db="EMBL/GenBank/DDBJ databases">
        <title>The Genome Sequence of Selenomonas noxia F0398.</title>
        <authorList>
            <consortium name="The Broad Institute Genome Sequencing Platform"/>
            <person name="Earl A."/>
            <person name="Ward D."/>
            <person name="Feldgarden M."/>
            <person name="Gevers D."/>
            <person name="Izard J."/>
            <person name="Ganesan A."/>
            <person name="Blanton J.M."/>
            <person name="Baranova O.V."/>
            <person name="Tanner A.C."/>
            <person name="Dewhirst F.E."/>
            <person name="Young S.K."/>
            <person name="Zeng Q."/>
            <person name="Gargeya S."/>
            <person name="Fitzgerald M."/>
            <person name="Haas B."/>
            <person name="Abouelleil A."/>
            <person name="Alvarado L."/>
            <person name="Arachchi H.M."/>
            <person name="Berlin A."/>
            <person name="Brown A."/>
            <person name="Chapman S.B."/>
            <person name="Chen Z."/>
            <person name="Dunbar C."/>
            <person name="Freedman E."/>
            <person name="Gearin G."/>
            <person name="Gellesch M."/>
            <person name="Goldberg J."/>
            <person name="Griggs A."/>
            <person name="Gujja S."/>
            <person name="Heiman D."/>
            <person name="Howarth C."/>
            <person name="Larson L."/>
            <person name="Lui A."/>
            <person name="MacDonald P.J.P."/>
            <person name="Montmayeur A."/>
            <person name="Murphy C."/>
            <person name="Neiman D."/>
            <person name="Pearson M."/>
            <person name="Priest M."/>
            <person name="Roberts A."/>
            <person name="Saif S."/>
            <person name="Shea T."/>
            <person name="Shenoy N."/>
            <person name="Sisk P."/>
            <person name="Stolte C."/>
            <person name="Sykes S."/>
            <person name="Wortman J."/>
            <person name="Nusbaum C."/>
            <person name="Birren B."/>
        </authorList>
    </citation>
    <scope>NUCLEOTIDE SEQUENCE [LARGE SCALE GENOMIC DNA]</scope>
    <source>
        <strain evidence="2 3">F0398</strain>
    </source>
</reference>
<gene>
    <name evidence="2" type="ORF">HMPREF9432_01290</name>
</gene>
<dbReference type="Pfam" id="PF02811">
    <property type="entry name" value="PHP"/>
    <property type="match status" value="1"/>
</dbReference>
<sequence>MTDIIDIHTHTIASMHAYSTIREMAAAAKEKGLALLGISDHAPALPGTFHELYFHNFKVIRPAAYGIDLIMGAELNVLDHTGTVDLPEKALKKLHYVIASLHDLVIAPGSQEENTAALLGAMENPYVTIIGHPDNPVYPIDFDALARAAAAQHVLIEANNSSHNPGGSRPGSDLLARDLLAACRRHGAHIIMGSDAHIDIDVGEHGYTHAILAETDFPDELVLNGDPARLKAWIRERHALNAVHGLDYFS</sequence>
<proteinExistence type="predicted"/>